<accession>A0A221MHK1</accession>
<dbReference type="SUPFAM" id="SSF56300">
    <property type="entry name" value="Metallo-dependent phosphatases"/>
    <property type="match status" value="1"/>
</dbReference>
<keyword evidence="2" id="KW-0378">Hydrolase</keyword>
<evidence type="ECO:0000256" key="1">
    <source>
        <dbReference type="ARBA" id="ARBA00022729"/>
    </source>
</evidence>
<dbReference type="Gene3D" id="3.60.21.10">
    <property type="match status" value="1"/>
</dbReference>
<dbReference type="RefSeq" id="WP_089534105.1">
    <property type="nucleotide sequence ID" value="NZ_CP022437.1"/>
</dbReference>
<evidence type="ECO:0000259" key="4">
    <source>
        <dbReference type="Pfam" id="PF02872"/>
    </source>
</evidence>
<dbReference type="AlphaFoldDB" id="A0A221MHK1"/>
<dbReference type="InterPro" id="IPR006179">
    <property type="entry name" value="5_nucleotidase/apyrase"/>
</dbReference>
<evidence type="ECO:0000259" key="3">
    <source>
        <dbReference type="Pfam" id="PF00149"/>
    </source>
</evidence>
<dbReference type="SUPFAM" id="SSF55816">
    <property type="entry name" value="5'-nucleotidase (syn. UDP-sugar hydrolase), C-terminal domain"/>
    <property type="match status" value="1"/>
</dbReference>
<dbReference type="GO" id="GO:0030288">
    <property type="term" value="C:outer membrane-bounded periplasmic space"/>
    <property type="evidence" value="ECO:0007669"/>
    <property type="project" value="TreeGrafter"/>
</dbReference>
<dbReference type="GO" id="GO:0000166">
    <property type="term" value="F:nucleotide binding"/>
    <property type="evidence" value="ECO:0007669"/>
    <property type="project" value="UniProtKB-KW"/>
</dbReference>
<comment type="similarity">
    <text evidence="2">Belongs to the 5'-nucleotidase family.</text>
</comment>
<dbReference type="Gene3D" id="3.90.780.10">
    <property type="entry name" value="5'-Nucleotidase, C-terminal domain"/>
    <property type="match status" value="1"/>
</dbReference>
<keyword evidence="2" id="KW-0547">Nucleotide-binding</keyword>
<keyword evidence="1" id="KW-0732">Signal</keyword>
<dbReference type="GO" id="GO:0016787">
    <property type="term" value="F:hydrolase activity"/>
    <property type="evidence" value="ECO:0007669"/>
    <property type="project" value="UniProtKB-KW"/>
</dbReference>
<dbReference type="InterPro" id="IPR008334">
    <property type="entry name" value="5'-Nucleotdase_C"/>
</dbReference>
<keyword evidence="6" id="KW-1185">Reference proteome</keyword>
<dbReference type="KEGG" id="vne:CFK40_19960"/>
<dbReference type="PANTHER" id="PTHR11575:SF6">
    <property type="entry name" value="2',3'-CYCLIC-NUCLEOTIDE 2'-PHOSPHODIESTERASE_3'-NUCLEOTIDASE"/>
    <property type="match status" value="1"/>
</dbReference>
<evidence type="ECO:0000313" key="5">
    <source>
        <dbReference type="EMBL" id="ASN07111.1"/>
    </source>
</evidence>
<protein>
    <submittedName>
        <fullName evidence="5">Bifunctional metallophosphatase/5'-nucleotidase</fullName>
    </submittedName>
</protein>
<dbReference type="Proteomes" id="UP000204391">
    <property type="component" value="Chromosome"/>
</dbReference>
<dbReference type="Pfam" id="PF02872">
    <property type="entry name" value="5_nucleotid_C"/>
    <property type="match status" value="1"/>
</dbReference>
<sequence>MDTANLTILYTSDVHGNALPIIYGSNQPADTGLAKYASLVKKTKEQTDNLLILDNGDLIQGTPLMTHFVKQHKTEENPMIGIMNRIGIEASVIGNHEFNFGKQILENAVKESNFPWLSANTLDQTTNQPYFGQPYHIKKLDNGIKVAVIGVTTHYIPNWESPEHIEGINFQDALTSLQKWVNHLHQIQKPDLLIASYHGGFERDIESGEPTEVLTGENQGYQMCQEIDGIDVLLTGHQHRTLTGIINNVLVIQPGFNAQGYGQIEIEFSKDQDNWHITKKSARLLDLEGVPADSEIVEYMAMLENSTQQWLDQPIGYVDGDMTIENPLQVRMNKHPFIEFIQQVQMAATGVDISVTSLLNNKSTGFGPVVTMRDIVANYMYPNTLVVLKLSGADIFAALEKTASYFILNEFGEIDVNPSFSQPKPQHYNYDMWEGIEYNINVRNPVGSRIEYVTKDGIPLDLDGVYPVVLNNYRANGGGNYHMFKNKPIVKEVQQDTVELIRWYFEQHPTVKANATKNFEVKK</sequence>
<evidence type="ECO:0000256" key="2">
    <source>
        <dbReference type="RuleBase" id="RU362119"/>
    </source>
</evidence>
<dbReference type="PRINTS" id="PR01607">
    <property type="entry name" value="APYRASEFAMLY"/>
</dbReference>
<proteinExistence type="inferred from homology"/>
<feature type="domain" description="5'-Nucleotidase C-terminal" evidence="4">
    <location>
        <begin position="329"/>
        <end position="485"/>
    </location>
</feature>
<dbReference type="PANTHER" id="PTHR11575">
    <property type="entry name" value="5'-NUCLEOTIDASE-RELATED"/>
    <property type="match status" value="1"/>
</dbReference>
<reference evidence="5 6" key="1">
    <citation type="journal article" date="2003" name="Int. J. Syst. Evol. Microbiol.">
        <title>Virgibacillus carmonensis sp. nov., Virgibacillus necropolis sp. nov. and Virgibacillus picturae sp. nov., three novel species isolated from deteriorated mural paintings, transfer of the species of the genus salibacillus to Virgibacillus, as Virgibacillus marismortui comb. nov. and Virgibacillus salexigens comb. nov., and emended description of the genus Virgibacillus.</title>
        <authorList>
            <person name="Heyrman J."/>
            <person name="Logan N.A."/>
            <person name="Busse H.J."/>
            <person name="Balcaen A."/>
            <person name="Lebbe L."/>
            <person name="Rodriguez-Diaz M."/>
            <person name="Swings J."/>
            <person name="De Vos P."/>
        </authorList>
    </citation>
    <scope>NUCLEOTIDE SEQUENCE [LARGE SCALE GENOMIC DNA]</scope>
    <source>
        <strain evidence="5 6">LMG 19488</strain>
    </source>
</reference>
<feature type="domain" description="Calcineurin-like phosphoesterase" evidence="3">
    <location>
        <begin position="7"/>
        <end position="240"/>
    </location>
</feature>
<gene>
    <name evidence="5" type="ORF">CFK40_19960</name>
</gene>
<dbReference type="GO" id="GO:0009166">
    <property type="term" value="P:nucleotide catabolic process"/>
    <property type="evidence" value="ECO:0007669"/>
    <property type="project" value="InterPro"/>
</dbReference>
<dbReference type="EMBL" id="CP022437">
    <property type="protein sequence ID" value="ASN07111.1"/>
    <property type="molecule type" value="Genomic_DNA"/>
</dbReference>
<dbReference type="InterPro" id="IPR036907">
    <property type="entry name" value="5'-Nucleotdase_C_sf"/>
</dbReference>
<dbReference type="Pfam" id="PF00149">
    <property type="entry name" value="Metallophos"/>
    <property type="match status" value="1"/>
</dbReference>
<dbReference type="InterPro" id="IPR004843">
    <property type="entry name" value="Calcineurin-like_PHP"/>
</dbReference>
<evidence type="ECO:0000313" key="6">
    <source>
        <dbReference type="Proteomes" id="UP000204391"/>
    </source>
</evidence>
<organism evidence="5 6">
    <name type="scientific">Virgibacillus necropolis</name>
    <dbReference type="NCBI Taxonomy" id="163877"/>
    <lineage>
        <taxon>Bacteria</taxon>
        <taxon>Bacillati</taxon>
        <taxon>Bacillota</taxon>
        <taxon>Bacilli</taxon>
        <taxon>Bacillales</taxon>
        <taxon>Bacillaceae</taxon>
        <taxon>Virgibacillus</taxon>
    </lineage>
</organism>
<name>A0A221MHK1_9BACI</name>
<dbReference type="InterPro" id="IPR029052">
    <property type="entry name" value="Metallo-depent_PP-like"/>
</dbReference>
<dbReference type="OrthoDB" id="9775118at2"/>